<organism evidence="3 4">
    <name type="scientific">Channa striata</name>
    <name type="common">Snakehead murrel</name>
    <name type="synonym">Ophicephalus striatus</name>
    <dbReference type="NCBI Taxonomy" id="64152"/>
    <lineage>
        <taxon>Eukaryota</taxon>
        <taxon>Metazoa</taxon>
        <taxon>Chordata</taxon>
        <taxon>Craniata</taxon>
        <taxon>Vertebrata</taxon>
        <taxon>Euteleostomi</taxon>
        <taxon>Actinopterygii</taxon>
        <taxon>Neopterygii</taxon>
        <taxon>Teleostei</taxon>
        <taxon>Neoteleostei</taxon>
        <taxon>Acanthomorphata</taxon>
        <taxon>Anabantaria</taxon>
        <taxon>Anabantiformes</taxon>
        <taxon>Channoidei</taxon>
        <taxon>Channidae</taxon>
        <taxon>Channa</taxon>
    </lineage>
</organism>
<dbReference type="EMBL" id="JAUPFM010000012">
    <property type="protein sequence ID" value="KAK2835758.1"/>
    <property type="molecule type" value="Genomic_DNA"/>
</dbReference>
<proteinExistence type="predicted"/>
<dbReference type="Proteomes" id="UP001187415">
    <property type="component" value="Unassembled WGS sequence"/>
</dbReference>
<evidence type="ECO:0000256" key="2">
    <source>
        <dbReference type="SAM" id="Phobius"/>
    </source>
</evidence>
<name>A0AA88MDS2_CHASR</name>
<protein>
    <submittedName>
        <fullName evidence="3">Uncharacterized protein</fullName>
    </submittedName>
</protein>
<dbReference type="AlphaFoldDB" id="A0AA88MDS2"/>
<comment type="caution">
    <text evidence="3">The sequence shown here is derived from an EMBL/GenBank/DDBJ whole genome shotgun (WGS) entry which is preliminary data.</text>
</comment>
<gene>
    <name evidence="3" type="ORF">Q5P01_016242</name>
</gene>
<keyword evidence="4" id="KW-1185">Reference proteome</keyword>
<keyword evidence="2" id="KW-0472">Membrane</keyword>
<feature type="region of interest" description="Disordered" evidence="1">
    <location>
        <begin position="115"/>
        <end position="164"/>
    </location>
</feature>
<evidence type="ECO:0000313" key="4">
    <source>
        <dbReference type="Proteomes" id="UP001187415"/>
    </source>
</evidence>
<reference evidence="3" key="1">
    <citation type="submission" date="2023-07" db="EMBL/GenBank/DDBJ databases">
        <title>Chromosome-level Genome Assembly of Striped Snakehead (Channa striata).</title>
        <authorList>
            <person name="Liu H."/>
        </authorList>
    </citation>
    <scope>NUCLEOTIDE SEQUENCE</scope>
    <source>
        <strain evidence="3">Gz</strain>
        <tissue evidence="3">Muscle</tissue>
    </source>
</reference>
<accession>A0AA88MDS2</accession>
<keyword evidence="2" id="KW-0812">Transmembrane</keyword>
<evidence type="ECO:0000256" key="1">
    <source>
        <dbReference type="SAM" id="MobiDB-lite"/>
    </source>
</evidence>
<feature type="transmembrane region" description="Helical" evidence="2">
    <location>
        <begin position="77"/>
        <end position="100"/>
    </location>
</feature>
<evidence type="ECO:0000313" key="3">
    <source>
        <dbReference type="EMBL" id="KAK2835758.1"/>
    </source>
</evidence>
<sequence length="164" mass="18419">MLFTVAVAGMAISPLSPLVPYVKLDKTTGEVTVASEKNSGLYSCTVIAEIPLYNFSNSSEKRIIILPPPEVSWIISWWMWILLGGSTIILTALLVICILLRRRWRRRRAPDPIYINTRPMVNKQPSPRPAGDKLKTAASAQNLRTPSPGGRYEDSKRRQRQGRC</sequence>
<keyword evidence="2" id="KW-1133">Transmembrane helix</keyword>